<dbReference type="EMBL" id="QZCE01000001">
    <property type="protein sequence ID" value="NEZ62013.1"/>
    <property type="molecule type" value="Genomic_DNA"/>
</dbReference>
<dbReference type="RefSeq" id="WP_163660130.1">
    <property type="nucleotide sequence ID" value="NZ_QZCE01000001.1"/>
</dbReference>
<evidence type="ECO:0000313" key="2">
    <source>
        <dbReference type="EMBL" id="NEZ62013.1"/>
    </source>
</evidence>
<feature type="region of interest" description="Disordered" evidence="1">
    <location>
        <begin position="1"/>
        <end position="21"/>
    </location>
</feature>
<feature type="compositionally biased region" description="Low complexity" evidence="1">
    <location>
        <begin position="1"/>
        <end position="14"/>
    </location>
</feature>
<proteinExistence type="predicted"/>
<accession>A0A6M0S1M6</accession>
<comment type="caution">
    <text evidence="2">The sequence shown here is derived from an EMBL/GenBank/DDBJ whole genome shotgun (WGS) entry which is preliminary data.</text>
</comment>
<reference evidence="2 3" key="1">
    <citation type="journal article" date="2020" name="Microb. Ecol.">
        <title>Ecogenomics of the Marine Benthic Filamentous Cyanobacterium Adonisia.</title>
        <authorList>
            <person name="Walter J.M."/>
            <person name="Coutinho F.H."/>
            <person name="Leomil L."/>
            <person name="Hargreaves P.I."/>
            <person name="Campeao M.E."/>
            <person name="Vieira V.V."/>
            <person name="Silva B.S."/>
            <person name="Fistarol G.O."/>
            <person name="Salomon P.S."/>
            <person name="Sawabe T."/>
            <person name="Mino S."/>
            <person name="Hosokawa M."/>
            <person name="Miyashita H."/>
            <person name="Maruyama F."/>
            <person name="van Verk M.C."/>
            <person name="Dutilh B.E."/>
            <person name="Thompson C.C."/>
            <person name="Thompson F.L."/>
        </authorList>
    </citation>
    <scope>NUCLEOTIDE SEQUENCE [LARGE SCALE GENOMIC DNA]</scope>
    <source>
        <strain evidence="2 3">CCMR0082</strain>
    </source>
</reference>
<name>A0A6M0S1M6_9CYAN</name>
<organism evidence="2 3">
    <name type="scientific">Adonisia turfae CCMR0082</name>
    <dbReference type="NCBI Taxonomy" id="2304604"/>
    <lineage>
        <taxon>Bacteria</taxon>
        <taxon>Bacillati</taxon>
        <taxon>Cyanobacteriota</taxon>
        <taxon>Adonisia</taxon>
        <taxon>Adonisia turfae</taxon>
    </lineage>
</organism>
<sequence>MTETTTKAAATKSKQPAPLRGRRVIVWNPERDYRLGDQAPLKGYEMVRQYVFCWVDDKASKLVQQTTQPQFKELILEPGLNWIEADLWATAASVSAERHKAEQAEGNPKAVDEIDELLTSRAILAFKPNEQVESTRRFTGNFEDYEPQELRRLMAQVDDVGTLQGYAKKTQDFTLTQVIQERIEALSTGY</sequence>
<protein>
    <submittedName>
        <fullName evidence="2">Uncharacterized protein</fullName>
    </submittedName>
</protein>
<dbReference type="Proteomes" id="UP000473574">
    <property type="component" value="Unassembled WGS sequence"/>
</dbReference>
<evidence type="ECO:0000313" key="3">
    <source>
        <dbReference type="Proteomes" id="UP000473574"/>
    </source>
</evidence>
<evidence type="ECO:0000256" key="1">
    <source>
        <dbReference type="SAM" id="MobiDB-lite"/>
    </source>
</evidence>
<gene>
    <name evidence="2" type="ORF">D0962_04355</name>
</gene>
<dbReference type="AlphaFoldDB" id="A0A6M0S1M6"/>